<evidence type="ECO:0000313" key="6">
    <source>
        <dbReference type="EMBL" id="THH08486.1"/>
    </source>
</evidence>
<dbReference type="InterPro" id="IPR019826">
    <property type="entry name" value="Carboxylesterase_B_AS"/>
</dbReference>
<dbReference type="Proteomes" id="UP000308199">
    <property type="component" value="Unassembled WGS sequence"/>
</dbReference>
<dbReference type="EMBL" id="SGPK01000098">
    <property type="protein sequence ID" value="THH08486.1"/>
    <property type="molecule type" value="Genomic_DNA"/>
</dbReference>
<dbReference type="Gene3D" id="3.40.50.1820">
    <property type="entry name" value="alpha/beta hydrolase"/>
    <property type="match status" value="1"/>
</dbReference>
<name>A0A4S4L9X1_9AGAM</name>
<reference evidence="6 7" key="1">
    <citation type="submission" date="2019-02" db="EMBL/GenBank/DDBJ databases">
        <title>Genome sequencing of the rare red list fungi Phellinidium pouzarii.</title>
        <authorList>
            <person name="Buettner E."/>
            <person name="Kellner H."/>
        </authorList>
    </citation>
    <scope>NUCLEOTIDE SEQUENCE [LARGE SCALE GENOMIC DNA]</scope>
    <source>
        <strain evidence="6 7">DSM 108285</strain>
    </source>
</reference>
<evidence type="ECO:0000256" key="2">
    <source>
        <dbReference type="ARBA" id="ARBA00022801"/>
    </source>
</evidence>
<organism evidence="6 7">
    <name type="scientific">Phellinidium pouzarii</name>
    <dbReference type="NCBI Taxonomy" id="167371"/>
    <lineage>
        <taxon>Eukaryota</taxon>
        <taxon>Fungi</taxon>
        <taxon>Dikarya</taxon>
        <taxon>Basidiomycota</taxon>
        <taxon>Agaricomycotina</taxon>
        <taxon>Agaricomycetes</taxon>
        <taxon>Hymenochaetales</taxon>
        <taxon>Hymenochaetaceae</taxon>
        <taxon>Phellinidium</taxon>
    </lineage>
</organism>
<feature type="signal peptide" evidence="3">
    <location>
        <begin position="1"/>
        <end position="22"/>
    </location>
</feature>
<evidence type="ECO:0000313" key="7">
    <source>
        <dbReference type="Proteomes" id="UP000308199"/>
    </source>
</evidence>
<keyword evidence="7" id="KW-1185">Reference proteome</keyword>
<keyword evidence="2 3" id="KW-0378">Hydrolase</keyword>
<feature type="chain" id="PRO_5021043651" description="Carboxylic ester hydrolase" evidence="3">
    <location>
        <begin position="23"/>
        <end position="535"/>
    </location>
</feature>
<accession>A0A4S4L9X1</accession>
<dbReference type="InterPro" id="IPR029058">
    <property type="entry name" value="AB_hydrolase_fold"/>
</dbReference>
<dbReference type="GO" id="GO:0016787">
    <property type="term" value="F:hydrolase activity"/>
    <property type="evidence" value="ECO:0007669"/>
    <property type="project" value="UniProtKB-KW"/>
</dbReference>
<protein>
    <recommendedName>
        <fullName evidence="3">Carboxylic ester hydrolase</fullName>
        <ecNumber evidence="3">3.1.1.-</ecNumber>
    </recommendedName>
</protein>
<sequence length="535" mass="57109">MRVTKPPISAFLLASILNYVAADSPQTVDLGYATYQGTFNSTSNITSFLGVRYASPPSGTLRFQAPVAAPTVTGTLLANAQPPECPQAGMGDEPTSPSSSRLVKRATDIEDCLFLNVFVSGEVSPGLKLPVVVWIHGGGYVSGSTTQAGSDGGDLVQDAGGGVVAVLIQYRLGIFGFLPGSEMKEHGVLNAGLLDQEFALKWVQEHVSTFGGDPTKVTIWGQSAGAGSVIQHVIAHGGNTQPPLFRAAMTSSSFLPSQYKFNDPIPEQLYSDAIEQTGCSNTTDAFACLMSVDAGILETVNVAICLNNFFGTFTFVPVVDGSFIVESPTETIARGRLNGDVLLSVTNTFEGRIFVSSEIVSNMTVSDYISQLFPTFGKTQIEAAAREYTGIGLDTIFDQAVAIMGESIFICPTYTLLNGFRGHSFKGEFAVPPGNHGTDVSYYFPTGAVQPFPNAHFAASFAGSFLGVVKSLSPNNNPLFPESITPAWPTFAARDTEMLFNVTDAREPDIRTFMTDKALIERCDFWKSVSAFTPQ</sequence>
<dbReference type="PANTHER" id="PTHR11559">
    <property type="entry name" value="CARBOXYLESTERASE"/>
    <property type="match status" value="1"/>
</dbReference>
<evidence type="ECO:0000256" key="4">
    <source>
        <dbReference type="SAM" id="MobiDB-lite"/>
    </source>
</evidence>
<dbReference type="InterPro" id="IPR050309">
    <property type="entry name" value="Type-B_Carboxylest/Lipase"/>
</dbReference>
<dbReference type="PROSITE" id="PS00122">
    <property type="entry name" value="CARBOXYLESTERASE_B_1"/>
    <property type="match status" value="1"/>
</dbReference>
<dbReference type="InterPro" id="IPR002018">
    <property type="entry name" value="CarbesteraseB"/>
</dbReference>
<dbReference type="AlphaFoldDB" id="A0A4S4L9X1"/>
<gene>
    <name evidence="6" type="ORF">EW145_g2677</name>
</gene>
<dbReference type="SUPFAM" id="SSF53474">
    <property type="entry name" value="alpha/beta-Hydrolases"/>
    <property type="match status" value="1"/>
</dbReference>
<dbReference type="EC" id="3.1.1.-" evidence="3"/>
<evidence type="ECO:0000256" key="3">
    <source>
        <dbReference type="RuleBase" id="RU361235"/>
    </source>
</evidence>
<dbReference type="OrthoDB" id="408631at2759"/>
<evidence type="ECO:0000256" key="1">
    <source>
        <dbReference type="ARBA" id="ARBA00005964"/>
    </source>
</evidence>
<feature type="region of interest" description="Disordered" evidence="4">
    <location>
        <begin position="80"/>
        <end position="100"/>
    </location>
</feature>
<feature type="domain" description="Carboxylesterase type B" evidence="5">
    <location>
        <begin position="29"/>
        <end position="506"/>
    </location>
</feature>
<proteinExistence type="inferred from homology"/>
<keyword evidence="3" id="KW-0732">Signal</keyword>
<comment type="similarity">
    <text evidence="1 3">Belongs to the type-B carboxylesterase/lipase family.</text>
</comment>
<comment type="caution">
    <text evidence="6">The sequence shown here is derived from an EMBL/GenBank/DDBJ whole genome shotgun (WGS) entry which is preliminary data.</text>
</comment>
<evidence type="ECO:0000259" key="5">
    <source>
        <dbReference type="Pfam" id="PF00135"/>
    </source>
</evidence>
<dbReference type="Pfam" id="PF00135">
    <property type="entry name" value="COesterase"/>
    <property type="match status" value="1"/>
</dbReference>